<proteinExistence type="predicted"/>
<dbReference type="Pfam" id="PF07859">
    <property type="entry name" value="Abhydrolase_3"/>
    <property type="match status" value="1"/>
</dbReference>
<dbReference type="PANTHER" id="PTHR48081:SF8">
    <property type="entry name" value="ALPHA_BETA HYDROLASE FOLD-3 DOMAIN-CONTAINING PROTEIN-RELATED"/>
    <property type="match status" value="1"/>
</dbReference>
<dbReference type="VEuPathDB" id="FungiDB:SPSK_05047"/>
<evidence type="ECO:0000313" key="4">
    <source>
        <dbReference type="EMBL" id="KJR80506.1"/>
    </source>
</evidence>
<dbReference type="Proteomes" id="UP000033710">
    <property type="component" value="Unassembled WGS sequence"/>
</dbReference>
<name>A0A0F2LX85_SPOSC</name>
<dbReference type="OrthoDB" id="408631at2759"/>
<dbReference type="PANTHER" id="PTHR48081">
    <property type="entry name" value="AB HYDROLASE SUPERFAMILY PROTEIN C4A8.06C"/>
    <property type="match status" value="1"/>
</dbReference>
<evidence type="ECO:0000313" key="5">
    <source>
        <dbReference type="Proteomes" id="UP000033710"/>
    </source>
</evidence>
<dbReference type="AlphaFoldDB" id="A0A0F2LX85"/>
<feature type="compositionally biased region" description="Basic and acidic residues" evidence="2">
    <location>
        <begin position="666"/>
        <end position="675"/>
    </location>
</feature>
<evidence type="ECO:0000256" key="2">
    <source>
        <dbReference type="SAM" id="MobiDB-lite"/>
    </source>
</evidence>
<evidence type="ECO:0000259" key="3">
    <source>
        <dbReference type="Pfam" id="PF07859"/>
    </source>
</evidence>
<dbReference type="SUPFAM" id="SSF53474">
    <property type="entry name" value="alpha/beta-Hydrolases"/>
    <property type="match status" value="1"/>
</dbReference>
<feature type="region of interest" description="Disordered" evidence="2">
    <location>
        <begin position="609"/>
        <end position="675"/>
    </location>
</feature>
<protein>
    <recommendedName>
        <fullName evidence="3">Alpha/beta hydrolase fold-3 domain-containing protein</fullName>
    </recommendedName>
</protein>
<feature type="compositionally biased region" description="Basic and acidic residues" evidence="2">
    <location>
        <begin position="609"/>
        <end position="622"/>
    </location>
</feature>
<organism evidence="4 5">
    <name type="scientific">Sporothrix schenckii 1099-18</name>
    <dbReference type="NCBI Taxonomy" id="1397361"/>
    <lineage>
        <taxon>Eukaryota</taxon>
        <taxon>Fungi</taxon>
        <taxon>Dikarya</taxon>
        <taxon>Ascomycota</taxon>
        <taxon>Pezizomycotina</taxon>
        <taxon>Sordariomycetes</taxon>
        <taxon>Sordariomycetidae</taxon>
        <taxon>Ophiostomatales</taxon>
        <taxon>Ophiostomataceae</taxon>
        <taxon>Sporothrix</taxon>
    </lineage>
</organism>
<dbReference type="Gene3D" id="3.40.50.1820">
    <property type="entry name" value="alpha/beta hydrolase"/>
    <property type="match status" value="1"/>
</dbReference>
<dbReference type="RefSeq" id="XP_016583182.1">
    <property type="nucleotide sequence ID" value="XM_016731800.1"/>
</dbReference>
<accession>A0A0F2LX85</accession>
<feature type="domain" description="Alpha/beta hydrolase fold-3" evidence="3">
    <location>
        <begin position="90"/>
        <end position="315"/>
    </location>
</feature>
<dbReference type="KEGG" id="ssck:SPSK_05047"/>
<dbReference type="GeneID" id="27667077"/>
<dbReference type="GO" id="GO:0016787">
    <property type="term" value="F:hydrolase activity"/>
    <property type="evidence" value="ECO:0007669"/>
    <property type="project" value="UniProtKB-KW"/>
</dbReference>
<comment type="caution">
    <text evidence="4">The sequence shown here is derived from an EMBL/GenBank/DDBJ whole genome shotgun (WGS) entry which is preliminary data.</text>
</comment>
<dbReference type="InterPro" id="IPR013094">
    <property type="entry name" value="AB_hydrolase_3"/>
</dbReference>
<sequence>MSDISYLSEEAAEWTEYAKTWSAPVPPAGATPQQIRAAANTNTAKLFDAVVGRPADGVTVTEHTVGENSIPVRFYRPTAAAGDDGLAVYIFFHGGGYFLGSLDTEDANCRHLALQTGVAVVNVNYRHTPEHVFPSASDDAWAVFQWVASQGGPGGDGLKLDTSRIVVGGISAGATLAISVALKAAAEAQSQSQPVVRPRGLVLTTPATVHPDHFPADSVKGEPSLVAHADAPFINAARLRGFMAMYQPTPPTHPAVSPLLVDDTTLAALRLKRVAVHVAGRDPLRDEGLLFEAKLRAAGVPTTLYTYPGLPHAFMSHPKLASTQVWRERMWEDVKSIANDIDLSWLAPSHCVRPAIHEYFCPGNVVARGARQKDGHAFKVGGPSPAPGRNLGDDLGTALWVVDRLLGQRRVDPAGRQRVDLDVVCGELGRQRVGQLGNSRLDGAIDGEPRHGPMGRQRGNVDNLAAAAALGKMGAEFLGQAVDGVEVDLDDLFAVRVGLVEDGHKAASDAGAVAEDVDGPLVCVEDLVDGGRDHVWLQQVDLVDIDTTPCLGSECCRKIGHLARHLENDDVGARLGQAARHAAANTPIAARNDGCFARQVKQGDDRRRVAVARRGHDREGVCNRKRRHGDGGGGSNGSTTFVGRSPRSTSTEAWSAHSRTANLTENRFRPEELES</sequence>
<evidence type="ECO:0000256" key="1">
    <source>
        <dbReference type="ARBA" id="ARBA00022801"/>
    </source>
</evidence>
<feature type="compositionally biased region" description="Polar residues" evidence="2">
    <location>
        <begin position="639"/>
        <end position="665"/>
    </location>
</feature>
<dbReference type="InterPro" id="IPR050300">
    <property type="entry name" value="GDXG_lipolytic_enzyme"/>
</dbReference>
<reference evidence="4 5" key="2">
    <citation type="journal article" date="2015" name="Eukaryot. Cell">
        <title>Asexual propagation of a virulent clone complex in a human and feline outbreak of sporotrichosis.</title>
        <authorList>
            <person name="Teixeira Mde M."/>
            <person name="Rodrigues A.M."/>
            <person name="Tsui C.K."/>
            <person name="de Almeida L.G."/>
            <person name="Van Diepeningen A.D."/>
            <person name="van den Ende B.G."/>
            <person name="Fernandes G.F."/>
            <person name="Kano R."/>
            <person name="Hamelin R.C."/>
            <person name="Lopes-Bezerra L.M."/>
            <person name="Vasconcelos A.T."/>
            <person name="de Hoog S."/>
            <person name="de Camargo Z.P."/>
            <person name="Felipe M.S."/>
        </authorList>
    </citation>
    <scope>NUCLEOTIDE SEQUENCE [LARGE SCALE GENOMIC DNA]</scope>
    <source>
        <strain evidence="4 5">1099-18</strain>
    </source>
</reference>
<reference evidence="4 5" key="1">
    <citation type="journal article" date="2014" name="BMC Genomics">
        <title>Comparative genomics of the major fungal agents of human and animal Sporotrichosis: Sporothrix schenckii and Sporothrix brasiliensis.</title>
        <authorList>
            <person name="Teixeira M.M."/>
            <person name="de Almeida L.G."/>
            <person name="Kubitschek-Barreira P."/>
            <person name="Alves F.L."/>
            <person name="Kioshima E.S."/>
            <person name="Abadio A.K."/>
            <person name="Fernandes L."/>
            <person name="Derengowski L.S."/>
            <person name="Ferreira K.S."/>
            <person name="Souza R.C."/>
            <person name="Ruiz J.C."/>
            <person name="de Andrade N.C."/>
            <person name="Paes H.C."/>
            <person name="Nicola A.M."/>
            <person name="Albuquerque P."/>
            <person name="Gerber A.L."/>
            <person name="Martins V.P."/>
            <person name="Peconick L.D."/>
            <person name="Neto A.V."/>
            <person name="Chaucanez C.B."/>
            <person name="Silva P.A."/>
            <person name="Cunha O.L."/>
            <person name="de Oliveira F.F."/>
            <person name="dos Santos T.C."/>
            <person name="Barros A.L."/>
            <person name="Soares M.A."/>
            <person name="de Oliveira L.M."/>
            <person name="Marini M.M."/>
            <person name="Villalobos-Duno H."/>
            <person name="Cunha M.M."/>
            <person name="de Hoog S."/>
            <person name="da Silveira J.F."/>
            <person name="Henrissat B."/>
            <person name="Nino-Vega G.A."/>
            <person name="Cisalpino P.S."/>
            <person name="Mora-Montes H.M."/>
            <person name="Almeida S.R."/>
            <person name="Stajich J.E."/>
            <person name="Lopes-Bezerra L.M."/>
            <person name="Vasconcelos A.T."/>
            <person name="Felipe M.S."/>
        </authorList>
    </citation>
    <scope>NUCLEOTIDE SEQUENCE [LARGE SCALE GENOMIC DNA]</scope>
    <source>
        <strain evidence="4 5">1099-18</strain>
    </source>
</reference>
<dbReference type="InterPro" id="IPR029058">
    <property type="entry name" value="AB_hydrolase_fold"/>
</dbReference>
<gene>
    <name evidence="4" type="ORF">SPSK_05047</name>
</gene>
<dbReference type="EMBL" id="AXCR01000012">
    <property type="protein sequence ID" value="KJR80506.1"/>
    <property type="molecule type" value="Genomic_DNA"/>
</dbReference>
<keyword evidence="1" id="KW-0378">Hydrolase</keyword>